<feature type="transmembrane region" description="Helical" evidence="1">
    <location>
        <begin position="30"/>
        <end position="49"/>
    </location>
</feature>
<sequence>MYSGKEGAFVLKMIRWHRQKKNNGSRNKRIASAVCMLGVLVVCLGVVGYRNKLKADEKLPVMTRGVVDQIEQIPESKRNIYDANAAAAKLGTRENPFLILEIVPYEEYAEFGYQISGCEPVNVEDMRYGNTDINTVKTITGAKCEMKTAYFFPDEPEGDISKYSGNMRVCEDGMKDAEYTGYYERVKDGEGTFVQKIVKGEDGNESLSFVRQDHGNIIWHTVNDFEKSDDKDQTFDEKTDRELTNEGDRIYTKRKSTGDKSKDNINVTNNYYLYKNNDYFLKDSIGCKTQEEVDNYSVIIKTITPEELNARPEWADYADLYVVSPKMHSGEDNIRTIWKRHNRYGKHSSVSSYTNGFNGSKDISWDVVTKMYKKINQEENYAPIFMDSGVYIPSQGCLGEGKSVTFHILDWNMNPTIYTYKDTGYNNNMYKLAVMLFSMDSELFERLYLDGGEDALIQTEKIDGVETGVFTAQTGDARAYWSKFTFLPSDVDGRVIGENWYHYWTKQDKWEKYMTAGNISTNENQGYLNGRLFVFKGDTTSTQAFGTGTVPASDPNSKFTDFKEFTGNDPKATPADAVRYILGYKTSKDHVDGELRILDIEPCYDRKNGYSLKKSYIQLMIPNFIGDIKITHMTTAEFIGSTEDLNSKYNMIYLGLDQGAYNLEKKRVAYKDADGNVKWIDEMQTVWNDTTMNGKIYFHTGDKMTSAEYSRSDGISRSVKFLWAGSGNNVIEDTTLRFPGNDITKIKKAELENFLHAGYPVVAVDDLYRLSDKIDAGSNLADLVRESKKEKKTIYQTSDTNGLIAKVKEVCPKITFTKLPNEYQGTTSSGGKNDTSVSVDDSQANYLDVDGFGRSKLDFGFQVTDVPSAQYQCKVYIDQNQDGKFEEGLADVDGSGDADDSDDTGEVYYEGDVFTAGDGEQNITPVKLSKLYFGLIQWKIVVYRKDNPDIHFTRTGCSVAKNQTGQKREIKVLQIMPDTDTNNKGYLNLHENTLFTKYYNALNDYHITVVTTTVSKFQENYFGEKFVYDYSRDISAQKGNENPVKMSTKQKELYHTYNMFILGFGDTFHKVNMSNEKGAIDFLKYFIASGKSVLFTHDFTSMHNVHSGDFGYSANTYLRDVMGMNRYKAVSGKLTESERKELLAYQAKHKYDTMTQTTVGSNGTLSTTALGNTQGFTYYAMKRLGWEKKNTDQIIPYRYMIRSYKNDEYICGVSNDNVKLTGFNNNNDLTMRATKTNTGQITEYPFKIDETLKIASTHGQWYQLDMEDPEVTVWYCLSDNENGDPCAWAGTASNGDGTGATYGASPNDAANNYYIYSKGNVFYSGVGHSTVDGDMEAKLFINTMIAAYRTTYEPPMVEILNEEAELLKEESGNGSDPNLVYKMNWMKEYGNNLDGTKEKIRFSPVELNTVRTKLTCSIQYKDGTYVDKIYKKDGTVIEGKATKGNPKKYVFENLKNMGEYYFIYDTTGENKKKEGDIVFEIYNNKSKNPDGTPRVGKTTVKMESQNLFLLD</sequence>
<proteinExistence type="predicted"/>
<evidence type="ECO:0000256" key="1">
    <source>
        <dbReference type="SAM" id="Phobius"/>
    </source>
</evidence>
<organism evidence="2 3">
    <name type="scientific">Roseburia faecis</name>
    <dbReference type="NCBI Taxonomy" id="301302"/>
    <lineage>
        <taxon>Bacteria</taxon>
        <taxon>Bacillati</taxon>
        <taxon>Bacillota</taxon>
        <taxon>Clostridia</taxon>
        <taxon>Lachnospirales</taxon>
        <taxon>Lachnospiraceae</taxon>
        <taxon>Roseburia</taxon>
    </lineage>
</organism>
<keyword evidence="1" id="KW-1133">Transmembrane helix</keyword>
<accession>A0A173RMG9</accession>
<evidence type="ECO:0000313" key="3">
    <source>
        <dbReference type="Proteomes" id="UP000095495"/>
    </source>
</evidence>
<dbReference type="EMBL" id="CYXV01000002">
    <property type="protein sequence ID" value="CUM79153.1"/>
    <property type="molecule type" value="Genomic_DNA"/>
</dbReference>
<dbReference type="Proteomes" id="UP000095495">
    <property type="component" value="Unassembled WGS sequence"/>
</dbReference>
<name>A0A173RMG9_9FIRM</name>
<evidence type="ECO:0000313" key="2">
    <source>
        <dbReference type="EMBL" id="CUM79153.1"/>
    </source>
</evidence>
<gene>
    <name evidence="2" type="ORF">ERS852420_00715</name>
</gene>
<keyword evidence="1" id="KW-0472">Membrane</keyword>
<reference evidence="2 3" key="1">
    <citation type="submission" date="2015-09" db="EMBL/GenBank/DDBJ databases">
        <authorList>
            <consortium name="Pathogen Informatics"/>
        </authorList>
    </citation>
    <scope>NUCLEOTIDE SEQUENCE [LARGE SCALE GENOMIC DNA]</scope>
    <source>
        <strain evidence="2 3">2789STDY5608863</strain>
    </source>
</reference>
<keyword evidence="1" id="KW-0812">Transmembrane</keyword>
<protein>
    <submittedName>
        <fullName evidence="2">Uncharacterized protein</fullName>
    </submittedName>
</protein>